<feature type="domain" description="BD-FAE-like" evidence="3">
    <location>
        <begin position="111"/>
        <end position="340"/>
    </location>
</feature>
<evidence type="ECO:0000313" key="4">
    <source>
        <dbReference type="EMBL" id="MDR6404070.1"/>
    </source>
</evidence>
<proteinExistence type="predicted"/>
<dbReference type="RefSeq" id="WP_309804023.1">
    <property type="nucleotide sequence ID" value="NZ_JAVDQS010000002.1"/>
</dbReference>
<dbReference type="InterPro" id="IPR050300">
    <property type="entry name" value="GDXG_lipolytic_enzyme"/>
</dbReference>
<dbReference type="InterPro" id="IPR049492">
    <property type="entry name" value="BD-FAE-like_dom"/>
</dbReference>
<evidence type="ECO:0000313" key="5">
    <source>
        <dbReference type="Proteomes" id="UP001184853"/>
    </source>
</evidence>
<reference evidence="4 5" key="1">
    <citation type="submission" date="2023-07" db="EMBL/GenBank/DDBJ databases">
        <title>Sorghum-associated microbial communities from plants grown in Nebraska, USA.</title>
        <authorList>
            <person name="Schachtman D."/>
        </authorList>
    </citation>
    <scope>NUCLEOTIDE SEQUENCE [LARGE SCALE GENOMIC DNA]</scope>
    <source>
        <strain evidence="4 5">DS1709</strain>
    </source>
</reference>
<dbReference type="Proteomes" id="UP001184853">
    <property type="component" value="Unassembled WGS sequence"/>
</dbReference>
<keyword evidence="2" id="KW-1133">Transmembrane helix</keyword>
<evidence type="ECO:0000256" key="2">
    <source>
        <dbReference type="SAM" id="Phobius"/>
    </source>
</evidence>
<feature type="transmembrane region" description="Helical" evidence="2">
    <location>
        <begin position="52"/>
        <end position="74"/>
    </location>
</feature>
<keyword evidence="5" id="KW-1185">Reference proteome</keyword>
<comment type="caution">
    <text evidence="4">The sequence shown here is derived from an EMBL/GenBank/DDBJ whole genome shotgun (WGS) entry which is preliminary data.</text>
</comment>
<dbReference type="Gene3D" id="3.40.50.1820">
    <property type="entry name" value="alpha/beta hydrolase"/>
    <property type="match status" value="1"/>
</dbReference>
<dbReference type="SUPFAM" id="SSF53474">
    <property type="entry name" value="alpha/beta-Hydrolases"/>
    <property type="match status" value="1"/>
</dbReference>
<keyword evidence="1" id="KW-0378">Hydrolase</keyword>
<dbReference type="Pfam" id="PF20434">
    <property type="entry name" value="BD-FAE"/>
    <property type="match status" value="1"/>
</dbReference>
<evidence type="ECO:0000256" key="1">
    <source>
        <dbReference type="ARBA" id="ARBA00022801"/>
    </source>
</evidence>
<sequence>MKNYTFQRKAQEPKKRTIIEAKKNDELKKHQILLNIISNGRLVMKLHMDRNIIYKFSANLFFVIYTFLFSLSFAQMMEQPKALKSFLLPEKTTVSENISYATGVNGEAVTLDLYKPKNSFHEKLPVVIYIHGGGWTEGDKAIPENSYLENTIIKLVEKKYAVISINYTLINENVHFPKPIEDCKDAIRWVRKNAAKYNFDTNNIGLFGCSAGGHLSLLAAYTNDNEFVGNPELSQYSAKVNYVVDQFGPTDLNKLLFTSVGKLPGAVLGLNAKQAIEIRKKIIGEISGFDINMDKRKTVDYFKTISAISYVRNAVPTLIQHGNGDEIVPVKQSKELHNKLDKLNIQSFLTVVEGGVHGFRTTDQKSLDKIVDEVVRFIVSQKK</sequence>
<organism evidence="4 5">
    <name type="scientific">Chryseobacterium geocarposphaerae</name>
    <dbReference type="NCBI Taxonomy" id="1416776"/>
    <lineage>
        <taxon>Bacteria</taxon>
        <taxon>Pseudomonadati</taxon>
        <taxon>Bacteroidota</taxon>
        <taxon>Flavobacteriia</taxon>
        <taxon>Flavobacteriales</taxon>
        <taxon>Weeksellaceae</taxon>
        <taxon>Chryseobacterium group</taxon>
        <taxon>Chryseobacterium</taxon>
    </lineage>
</organism>
<dbReference type="PANTHER" id="PTHR48081">
    <property type="entry name" value="AB HYDROLASE SUPERFAMILY PROTEIN C4A8.06C"/>
    <property type="match status" value="1"/>
</dbReference>
<evidence type="ECO:0000259" key="3">
    <source>
        <dbReference type="Pfam" id="PF20434"/>
    </source>
</evidence>
<accession>A0ABU1LC07</accession>
<dbReference type="EMBL" id="JAVDQS010000002">
    <property type="protein sequence ID" value="MDR6404070.1"/>
    <property type="molecule type" value="Genomic_DNA"/>
</dbReference>
<name>A0ABU1LC07_9FLAO</name>
<keyword evidence="2" id="KW-0812">Transmembrane</keyword>
<protein>
    <submittedName>
        <fullName evidence="4">Acetyl esterase/lipase</fullName>
    </submittedName>
</protein>
<gene>
    <name evidence="4" type="ORF">J2781_000985</name>
</gene>
<dbReference type="PANTHER" id="PTHR48081:SF13">
    <property type="entry name" value="ALPHA_BETA HYDROLASE"/>
    <property type="match status" value="1"/>
</dbReference>
<keyword evidence="2" id="KW-0472">Membrane</keyword>
<dbReference type="InterPro" id="IPR029058">
    <property type="entry name" value="AB_hydrolase_fold"/>
</dbReference>